<feature type="region of interest" description="Disordered" evidence="1">
    <location>
        <begin position="25"/>
        <end position="63"/>
    </location>
</feature>
<feature type="compositionally biased region" description="Low complexity" evidence="1">
    <location>
        <begin position="37"/>
        <end position="63"/>
    </location>
</feature>
<gene>
    <name evidence="4" type="ORF">KLO01_23570</name>
</gene>
<dbReference type="Pfam" id="PF18050">
    <property type="entry name" value="Cyclophil_like2"/>
    <property type="match status" value="1"/>
</dbReference>
<evidence type="ECO:0000256" key="2">
    <source>
        <dbReference type="SAM" id="SignalP"/>
    </source>
</evidence>
<dbReference type="Gene3D" id="2.40.100.20">
    <property type="match status" value="1"/>
</dbReference>
<dbReference type="OrthoDB" id="9806505at2"/>
<reference evidence="4 5" key="1">
    <citation type="submission" date="2019-07" db="EMBL/GenBank/DDBJ databases">
        <title>Whole genome shotgun sequence of Knoellia locipacati NBRC 109775.</title>
        <authorList>
            <person name="Hosoyama A."/>
            <person name="Uohara A."/>
            <person name="Ohji S."/>
            <person name="Ichikawa N."/>
        </authorList>
    </citation>
    <scope>NUCLEOTIDE SEQUENCE [LARGE SCALE GENOMIC DNA]</scope>
    <source>
        <strain evidence="4 5">NBRC 109775</strain>
    </source>
</reference>
<proteinExistence type="predicted"/>
<feature type="domain" description="Cyclophilin-like" evidence="3">
    <location>
        <begin position="70"/>
        <end position="176"/>
    </location>
</feature>
<dbReference type="InterPro" id="IPR041183">
    <property type="entry name" value="Cyclophilin-like"/>
</dbReference>
<dbReference type="Proteomes" id="UP000321793">
    <property type="component" value="Unassembled WGS sequence"/>
</dbReference>
<keyword evidence="2" id="KW-0732">Signal</keyword>
<evidence type="ECO:0000256" key="1">
    <source>
        <dbReference type="SAM" id="MobiDB-lite"/>
    </source>
</evidence>
<accession>A0A512T276</accession>
<dbReference type="EMBL" id="BKBA01000009">
    <property type="protein sequence ID" value="GEQ14310.1"/>
    <property type="molecule type" value="Genomic_DNA"/>
</dbReference>
<protein>
    <recommendedName>
        <fullName evidence="3">Cyclophilin-like domain-containing protein</fullName>
    </recommendedName>
</protein>
<organism evidence="4 5">
    <name type="scientific">Knoellia locipacati</name>
    <dbReference type="NCBI Taxonomy" id="882824"/>
    <lineage>
        <taxon>Bacteria</taxon>
        <taxon>Bacillati</taxon>
        <taxon>Actinomycetota</taxon>
        <taxon>Actinomycetes</taxon>
        <taxon>Micrococcales</taxon>
        <taxon>Intrasporangiaceae</taxon>
        <taxon>Knoellia</taxon>
    </lineage>
</organism>
<dbReference type="PROSITE" id="PS51257">
    <property type="entry name" value="PROKAR_LIPOPROTEIN"/>
    <property type="match status" value="1"/>
</dbReference>
<sequence>MTMTVPRPLRVVALTAVLLVSSTGCASSDSSDEHLQTSPTSSTTSGTLDQRSPTAETTSTPEENLMRITISIGDEQLSATLTDSAAARDLLAQLPVTVEMVDHGGVEKTGPLPEPLSLEGQPEGADPSPGDLGYYAPGNDLVLYYGDQSYFAGIVILGRLDGDAAERISALDGPVTTVVREGQE</sequence>
<evidence type="ECO:0000313" key="4">
    <source>
        <dbReference type="EMBL" id="GEQ14310.1"/>
    </source>
</evidence>
<keyword evidence="5" id="KW-1185">Reference proteome</keyword>
<feature type="region of interest" description="Disordered" evidence="1">
    <location>
        <begin position="104"/>
        <end position="132"/>
    </location>
</feature>
<comment type="caution">
    <text evidence="4">The sequence shown here is derived from an EMBL/GenBank/DDBJ whole genome shotgun (WGS) entry which is preliminary data.</text>
</comment>
<feature type="chain" id="PRO_5039414688" description="Cyclophilin-like domain-containing protein" evidence="2">
    <location>
        <begin position="27"/>
        <end position="184"/>
    </location>
</feature>
<dbReference type="AlphaFoldDB" id="A0A512T276"/>
<dbReference type="SUPFAM" id="SSF50891">
    <property type="entry name" value="Cyclophilin-like"/>
    <property type="match status" value="1"/>
</dbReference>
<dbReference type="InterPro" id="IPR029000">
    <property type="entry name" value="Cyclophilin-like_dom_sf"/>
</dbReference>
<evidence type="ECO:0000259" key="3">
    <source>
        <dbReference type="Pfam" id="PF18050"/>
    </source>
</evidence>
<evidence type="ECO:0000313" key="5">
    <source>
        <dbReference type="Proteomes" id="UP000321793"/>
    </source>
</evidence>
<name>A0A512T276_9MICO</name>
<feature type="signal peptide" evidence="2">
    <location>
        <begin position="1"/>
        <end position="26"/>
    </location>
</feature>